<dbReference type="STRING" id="666681.M301_2209"/>
<organism evidence="8 9">
    <name type="scientific">Methylotenera versatilis (strain 301)</name>
    <dbReference type="NCBI Taxonomy" id="666681"/>
    <lineage>
        <taxon>Bacteria</taxon>
        <taxon>Pseudomonadati</taxon>
        <taxon>Pseudomonadota</taxon>
        <taxon>Betaproteobacteria</taxon>
        <taxon>Nitrosomonadales</taxon>
        <taxon>Methylophilaceae</taxon>
        <taxon>Methylotenera</taxon>
    </lineage>
</organism>
<dbReference type="CDD" id="cd07377">
    <property type="entry name" value="WHTH_GntR"/>
    <property type="match status" value="1"/>
</dbReference>
<proteinExistence type="inferred from homology"/>
<dbReference type="HOGENOM" id="CLU_017584_0_1_4"/>
<dbReference type="OrthoDB" id="9804020at2"/>
<dbReference type="InterPro" id="IPR000524">
    <property type="entry name" value="Tscrpt_reg_HTH_GntR"/>
</dbReference>
<dbReference type="CDD" id="cd00609">
    <property type="entry name" value="AAT_like"/>
    <property type="match status" value="1"/>
</dbReference>
<dbReference type="Gene3D" id="1.10.10.10">
    <property type="entry name" value="Winged helix-like DNA-binding domain superfamily/Winged helix DNA-binding domain"/>
    <property type="match status" value="1"/>
</dbReference>
<dbReference type="Gene3D" id="3.40.640.10">
    <property type="entry name" value="Type I PLP-dependent aspartate aminotransferase-like (Major domain)"/>
    <property type="match status" value="1"/>
</dbReference>
<evidence type="ECO:0000256" key="3">
    <source>
        <dbReference type="ARBA" id="ARBA00023015"/>
    </source>
</evidence>
<feature type="region of interest" description="Disordered" evidence="6">
    <location>
        <begin position="98"/>
        <end position="119"/>
    </location>
</feature>
<dbReference type="GO" id="GO:0008483">
    <property type="term" value="F:transaminase activity"/>
    <property type="evidence" value="ECO:0007669"/>
    <property type="project" value="UniProtKB-KW"/>
</dbReference>
<dbReference type="Pfam" id="PF00155">
    <property type="entry name" value="Aminotran_1_2"/>
    <property type="match status" value="1"/>
</dbReference>
<evidence type="ECO:0000256" key="5">
    <source>
        <dbReference type="ARBA" id="ARBA00023163"/>
    </source>
</evidence>
<dbReference type="GO" id="GO:0030170">
    <property type="term" value="F:pyridoxal phosphate binding"/>
    <property type="evidence" value="ECO:0007669"/>
    <property type="project" value="InterPro"/>
</dbReference>
<dbReference type="RefSeq" id="WP_013148884.1">
    <property type="nucleotide sequence ID" value="NC_014207.1"/>
</dbReference>
<comment type="similarity">
    <text evidence="1">In the C-terminal section; belongs to the class-I pyridoxal-phosphate-dependent aminotransferase family.</text>
</comment>
<sequence>MVNKSSTKLITLSKSESQPIHLQIYKRFKDAIKGNLLKNGDRVPSTRALASELDVARGTVEGAYSMLLGEGVFISRGQAGTFINVPYAFEEKPAKSATISDGKKSPLPSSATSSSAPSVSHIFRPGSPAYDAFPRKIWSRLGSNRMRSLSSSDMSLKDPLGYVPLRESIASYLHLSRGVVCDPRQVFITTGYQGALDFLSKVLRLNGQEIWMEDPGYLFATTLLLDIGAKVVRVPVDHEGLIVSEGIKKAPHAKLAIVTPSHHSPLGMAMSWSRRTQLLDWAGSNNSWIIEDDYDGEYRYSGYPLPSLKSLDQYDRVIYAGTFSKTLFPSLKLGYIVLPQNLVDICTEKANLYQIGNSITSQLIVNDFIAEGHFSRHLNKMRALYSRRREITSHSLSEILGQEVEVNSHKNGMHLVAKIVSDHSDIDIATNFNQLGYHIHALSKWSTDPSQNGLIIGFTNVPNKKAADEAAKKLKSCFTKI</sequence>
<keyword evidence="9" id="KW-1185">Reference proteome</keyword>
<dbReference type="KEGG" id="meh:M301_2209"/>
<dbReference type="AlphaFoldDB" id="D7DLA5"/>
<dbReference type="PANTHER" id="PTHR46577">
    <property type="entry name" value="HTH-TYPE TRANSCRIPTIONAL REGULATORY PROTEIN GABR"/>
    <property type="match status" value="1"/>
</dbReference>
<evidence type="ECO:0000259" key="7">
    <source>
        <dbReference type="PROSITE" id="PS50949"/>
    </source>
</evidence>
<evidence type="ECO:0000256" key="4">
    <source>
        <dbReference type="ARBA" id="ARBA00023125"/>
    </source>
</evidence>
<keyword evidence="3" id="KW-0805">Transcription regulation</keyword>
<dbReference type="EMBL" id="CP002056">
    <property type="protein sequence ID" value="ADI30576.1"/>
    <property type="molecule type" value="Genomic_DNA"/>
</dbReference>
<keyword evidence="2" id="KW-0663">Pyridoxal phosphate</keyword>
<dbReference type="InterPro" id="IPR015424">
    <property type="entry name" value="PyrdxlP-dep_Trfase"/>
</dbReference>
<dbReference type="SUPFAM" id="SSF46785">
    <property type="entry name" value="Winged helix' DNA-binding domain"/>
    <property type="match status" value="1"/>
</dbReference>
<evidence type="ECO:0000313" key="9">
    <source>
        <dbReference type="Proteomes" id="UP000000383"/>
    </source>
</evidence>
<dbReference type="eggNOG" id="COG1167">
    <property type="taxonomic scope" value="Bacteria"/>
</dbReference>
<dbReference type="SUPFAM" id="SSF53383">
    <property type="entry name" value="PLP-dependent transferases"/>
    <property type="match status" value="1"/>
</dbReference>
<feature type="domain" description="HTH gntR-type" evidence="7">
    <location>
        <begin position="18"/>
        <end position="86"/>
    </location>
</feature>
<dbReference type="Proteomes" id="UP000000383">
    <property type="component" value="Chromosome"/>
</dbReference>
<dbReference type="SMART" id="SM00345">
    <property type="entry name" value="HTH_GNTR"/>
    <property type="match status" value="1"/>
</dbReference>
<dbReference type="PANTHER" id="PTHR46577:SF1">
    <property type="entry name" value="HTH-TYPE TRANSCRIPTIONAL REGULATORY PROTEIN GABR"/>
    <property type="match status" value="1"/>
</dbReference>
<dbReference type="PROSITE" id="PS50949">
    <property type="entry name" value="HTH_GNTR"/>
    <property type="match status" value="1"/>
</dbReference>
<dbReference type="Pfam" id="PF00392">
    <property type="entry name" value="GntR"/>
    <property type="match status" value="1"/>
</dbReference>
<keyword evidence="8" id="KW-0808">Transferase</keyword>
<dbReference type="InterPro" id="IPR004839">
    <property type="entry name" value="Aminotransferase_I/II_large"/>
</dbReference>
<feature type="compositionally biased region" description="Low complexity" evidence="6">
    <location>
        <begin position="105"/>
        <end position="119"/>
    </location>
</feature>
<keyword evidence="8" id="KW-0032">Aminotransferase</keyword>
<keyword evidence="4" id="KW-0238">DNA-binding</keyword>
<evidence type="ECO:0000256" key="2">
    <source>
        <dbReference type="ARBA" id="ARBA00022898"/>
    </source>
</evidence>
<dbReference type="GO" id="GO:0003677">
    <property type="term" value="F:DNA binding"/>
    <property type="evidence" value="ECO:0007669"/>
    <property type="project" value="UniProtKB-KW"/>
</dbReference>
<name>D7DLA5_METV0</name>
<gene>
    <name evidence="8" type="ordered locus">M301_2209</name>
</gene>
<dbReference type="InterPro" id="IPR036390">
    <property type="entry name" value="WH_DNA-bd_sf"/>
</dbReference>
<evidence type="ECO:0000256" key="1">
    <source>
        <dbReference type="ARBA" id="ARBA00005384"/>
    </source>
</evidence>
<reference evidence="8 9" key="2">
    <citation type="journal article" date="2011" name="J. Bacteriol.">
        <title>Genomes of three methylotrophs from a single niche uncover genetic and metabolic divergence of Methylophilaceae.</title>
        <authorList>
            <person name="Lapidus A."/>
            <person name="Clum A."/>
            <person name="Labutti K."/>
            <person name="Kaluzhnaya M.G."/>
            <person name="Lim S."/>
            <person name="Beck D.A."/>
            <person name="Glavina Del Rio T."/>
            <person name="Nolan M."/>
            <person name="Mavromatis K."/>
            <person name="Huntemann M."/>
            <person name="Lucas S."/>
            <person name="Lidstrom M.E."/>
            <person name="Ivanova N."/>
            <person name="Chistoserdova L."/>
        </authorList>
    </citation>
    <scope>NUCLEOTIDE SEQUENCE [LARGE SCALE GENOMIC DNA]</scope>
    <source>
        <strain evidence="8 9">301</strain>
    </source>
</reference>
<protein>
    <submittedName>
        <fullName evidence="8">Transcriptional regulator, GntR family with aminotransferase domain</fullName>
    </submittedName>
</protein>
<evidence type="ECO:0000256" key="6">
    <source>
        <dbReference type="SAM" id="MobiDB-lite"/>
    </source>
</evidence>
<evidence type="ECO:0000313" key="8">
    <source>
        <dbReference type="EMBL" id="ADI30576.1"/>
    </source>
</evidence>
<reference evidence="9" key="1">
    <citation type="submission" date="2010-05" db="EMBL/GenBank/DDBJ databases">
        <title>Complete sequence of Methylotenera sp. 301.</title>
        <authorList>
            <person name="Lucas S."/>
            <person name="Copeland A."/>
            <person name="Lapidus A."/>
            <person name="Cheng J.-F."/>
            <person name="Bruce D."/>
            <person name="Goodwin L."/>
            <person name="Pitluck S."/>
            <person name="Clum A."/>
            <person name="Land M."/>
            <person name="Hauser L."/>
            <person name="Kyrpides N."/>
            <person name="Ivanova N."/>
            <person name="Chistoservova L."/>
            <person name="Kalyuzhnaya M."/>
            <person name="Woyke T."/>
        </authorList>
    </citation>
    <scope>NUCLEOTIDE SEQUENCE [LARGE SCALE GENOMIC DNA]</scope>
    <source>
        <strain evidence="9">301</strain>
    </source>
</reference>
<dbReference type="InterPro" id="IPR051446">
    <property type="entry name" value="HTH_trans_reg/aminotransferase"/>
</dbReference>
<accession>D7DLA5</accession>
<dbReference type="InterPro" id="IPR036388">
    <property type="entry name" value="WH-like_DNA-bd_sf"/>
</dbReference>
<dbReference type="GO" id="GO:0003700">
    <property type="term" value="F:DNA-binding transcription factor activity"/>
    <property type="evidence" value="ECO:0007669"/>
    <property type="project" value="InterPro"/>
</dbReference>
<dbReference type="InterPro" id="IPR015421">
    <property type="entry name" value="PyrdxlP-dep_Trfase_major"/>
</dbReference>
<keyword evidence="5" id="KW-0804">Transcription</keyword>